<dbReference type="HAMAP" id="MF_00061">
    <property type="entry name" value="IspE"/>
    <property type="match status" value="1"/>
</dbReference>
<keyword evidence="8 10" id="KW-0414">Isoprene biosynthesis</keyword>
<dbReference type="PANTHER" id="PTHR43527">
    <property type="entry name" value="4-DIPHOSPHOCYTIDYL-2-C-METHYL-D-ERYTHRITOL KINASE, CHLOROPLASTIC"/>
    <property type="match status" value="1"/>
</dbReference>
<comment type="pathway">
    <text evidence="10">Isoprenoid biosynthesis; isopentenyl diphosphate biosynthesis via DXP pathway; isopentenyl diphosphate from 1-deoxy-D-xylulose 5-phosphate: step 3/6.</text>
</comment>
<proteinExistence type="inferred from homology"/>
<feature type="domain" description="GHMP kinase C-terminal" evidence="12">
    <location>
        <begin position="206"/>
        <end position="266"/>
    </location>
</feature>
<dbReference type="Proteomes" id="UP000182598">
    <property type="component" value="Unassembled WGS sequence"/>
</dbReference>
<dbReference type="AlphaFoldDB" id="A0A0K6GX83"/>
<evidence type="ECO:0000256" key="7">
    <source>
        <dbReference type="ARBA" id="ARBA00022840"/>
    </source>
</evidence>
<name>A0A0K6GX83_9GAMM</name>
<dbReference type="Pfam" id="PF00288">
    <property type="entry name" value="GHMP_kinases_N"/>
    <property type="match status" value="1"/>
</dbReference>
<dbReference type="UniPathway" id="UPA00056">
    <property type="reaction ID" value="UER00094"/>
</dbReference>
<dbReference type="GO" id="GO:0005524">
    <property type="term" value="F:ATP binding"/>
    <property type="evidence" value="ECO:0007669"/>
    <property type="project" value="UniProtKB-UniRule"/>
</dbReference>
<dbReference type="GO" id="GO:0019288">
    <property type="term" value="P:isopentenyl diphosphate biosynthetic process, methylerythritol 4-phosphate pathway"/>
    <property type="evidence" value="ECO:0007669"/>
    <property type="project" value="UniProtKB-UniRule"/>
</dbReference>
<dbReference type="OrthoDB" id="9809438at2"/>
<keyword evidence="14" id="KW-1185">Reference proteome</keyword>
<sequence>MEVLTLPAVAKLNLFLHIVGQRENGYHNLQTLFQFVDFGDSLTFTSKQTADITLSCTEPALESADNLVLKAAQLLRHDAKQLGLLHLAHGVHIHIDKRLPFGGGLGGGSSDAATTLLALRHLWQLPINDDQLAELGLQLGADIPVFVRGHAAFAEGVGEHLQLAEPPCLWYLVVHPGVEISTPSIFKNPELKRDHSPLKWPHWSWETTTNDCEPLVRRLYPEVANALDWLVEYAPSRLTGTGACIFGRFDSETLARAALQRMPAHWTGFVARGLNENPVCQQLRQASTVNLTNQD</sequence>
<dbReference type="SUPFAM" id="SSF54211">
    <property type="entry name" value="Ribosomal protein S5 domain 2-like"/>
    <property type="match status" value="1"/>
</dbReference>
<dbReference type="NCBIfam" id="TIGR00154">
    <property type="entry name" value="ispE"/>
    <property type="match status" value="1"/>
</dbReference>
<evidence type="ECO:0000256" key="8">
    <source>
        <dbReference type="ARBA" id="ARBA00023229"/>
    </source>
</evidence>
<evidence type="ECO:0000256" key="2">
    <source>
        <dbReference type="ARBA" id="ARBA00012052"/>
    </source>
</evidence>
<keyword evidence="4 10" id="KW-0808">Transferase</keyword>
<protein>
    <recommendedName>
        <fullName evidence="3 10">4-diphosphocytidyl-2-C-methyl-D-erythritol kinase</fullName>
        <shortName evidence="10">CMK</shortName>
        <ecNumber evidence="2 10">2.7.1.148</ecNumber>
    </recommendedName>
    <alternativeName>
        <fullName evidence="9 10">4-(cytidine-5'-diphospho)-2-C-methyl-D-erythritol kinase</fullName>
    </alternativeName>
</protein>
<gene>
    <name evidence="10" type="primary">ispE</name>
    <name evidence="13" type="ORF">Ga0061064_0557</name>
</gene>
<dbReference type="SUPFAM" id="SSF55060">
    <property type="entry name" value="GHMP Kinase, C-terminal domain"/>
    <property type="match status" value="1"/>
</dbReference>
<dbReference type="GO" id="GO:0016114">
    <property type="term" value="P:terpenoid biosynthetic process"/>
    <property type="evidence" value="ECO:0007669"/>
    <property type="project" value="UniProtKB-UniRule"/>
</dbReference>
<dbReference type="EMBL" id="CYHB01000001">
    <property type="protein sequence ID" value="CUA83357.1"/>
    <property type="molecule type" value="Genomic_DNA"/>
</dbReference>
<dbReference type="Gene3D" id="3.30.70.890">
    <property type="entry name" value="GHMP kinase, C-terminal domain"/>
    <property type="match status" value="1"/>
</dbReference>
<dbReference type="InterPro" id="IPR006204">
    <property type="entry name" value="GHMP_kinase_N_dom"/>
</dbReference>
<feature type="domain" description="GHMP kinase N-terminal" evidence="11">
    <location>
        <begin position="66"/>
        <end position="149"/>
    </location>
</feature>
<evidence type="ECO:0000313" key="14">
    <source>
        <dbReference type="Proteomes" id="UP000182598"/>
    </source>
</evidence>
<comment type="function">
    <text evidence="10">Catalyzes the phosphorylation of the position 2 hydroxy group of 4-diphosphocytidyl-2C-methyl-D-erythritol.</text>
</comment>
<dbReference type="InterPro" id="IPR004424">
    <property type="entry name" value="IspE"/>
</dbReference>
<keyword evidence="6 10" id="KW-0418">Kinase</keyword>
<dbReference type="InterPro" id="IPR013750">
    <property type="entry name" value="GHMP_kinase_C_dom"/>
</dbReference>
<dbReference type="InterPro" id="IPR036554">
    <property type="entry name" value="GHMP_kinase_C_sf"/>
</dbReference>
<evidence type="ECO:0000256" key="10">
    <source>
        <dbReference type="HAMAP-Rule" id="MF_00061"/>
    </source>
</evidence>
<dbReference type="InterPro" id="IPR020568">
    <property type="entry name" value="Ribosomal_Su5_D2-typ_SF"/>
</dbReference>
<evidence type="ECO:0000256" key="3">
    <source>
        <dbReference type="ARBA" id="ARBA00017473"/>
    </source>
</evidence>
<reference evidence="14" key="1">
    <citation type="submission" date="2015-08" db="EMBL/GenBank/DDBJ databases">
        <authorList>
            <person name="Varghese N."/>
        </authorList>
    </citation>
    <scope>NUCLEOTIDE SEQUENCE [LARGE SCALE GENOMIC DNA]</scope>
    <source>
        <strain evidence="14">DSM 27808</strain>
    </source>
</reference>
<feature type="active site" evidence="10">
    <location>
        <position position="11"/>
    </location>
</feature>
<comment type="similarity">
    <text evidence="1 10">Belongs to the GHMP kinase family. IspE subfamily.</text>
</comment>
<keyword evidence="7 10" id="KW-0067">ATP-binding</keyword>
<dbReference type="PIRSF" id="PIRSF010376">
    <property type="entry name" value="IspE"/>
    <property type="match status" value="1"/>
</dbReference>
<organism evidence="13 14">
    <name type="scientific">Pseudidiomarina woesei</name>
    <dbReference type="NCBI Taxonomy" id="1381080"/>
    <lineage>
        <taxon>Bacteria</taxon>
        <taxon>Pseudomonadati</taxon>
        <taxon>Pseudomonadota</taxon>
        <taxon>Gammaproteobacteria</taxon>
        <taxon>Alteromonadales</taxon>
        <taxon>Idiomarinaceae</taxon>
        <taxon>Pseudidiomarina</taxon>
    </lineage>
</organism>
<evidence type="ECO:0000256" key="5">
    <source>
        <dbReference type="ARBA" id="ARBA00022741"/>
    </source>
</evidence>
<evidence type="ECO:0000259" key="11">
    <source>
        <dbReference type="Pfam" id="PF00288"/>
    </source>
</evidence>
<evidence type="ECO:0000259" key="12">
    <source>
        <dbReference type="Pfam" id="PF08544"/>
    </source>
</evidence>
<evidence type="ECO:0000313" key="13">
    <source>
        <dbReference type="EMBL" id="CUA83357.1"/>
    </source>
</evidence>
<dbReference type="PANTHER" id="PTHR43527:SF2">
    <property type="entry name" value="4-DIPHOSPHOCYTIDYL-2-C-METHYL-D-ERYTHRITOL KINASE, CHLOROPLASTIC"/>
    <property type="match status" value="1"/>
</dbReference>
<evidence type="ECO:0000256" key="1">
    <source>
        <dbReference type="ARBA" id="ARBA00009684"/>
    </source>
</evidence>
<dbReference type="Pfam" id="PF08544">
    <property type="entry name" value="GHMP_kinases_C"/>
    <property type="match status" value="1"/>
</dbReference>
<dbReference type="EC" id="2.7.1.148" evidence="2 10"/>
<keyword evidence="5 10" id="KW-0547">Nucleotide-binding</keyword>
<comment type="catalytic activity">
    <reaction evidence="10">
        <text>4-CDP-2-C-methyl-D-erythritol + ATP = 4-CDP-2-C-methyl-D-erythritol 2-phosphate + ADP + H(+)</text>
        <dbReference type="Rhea" id="RHEA:18437"/>
        <dbReference type="ChEBI" id="CHEBI:15378"/>
        <dbReference type="ChEBI" id="CHEBI:30616"/>
        <dbReference type="ChEBI" id="CHEBI:57823"/>
        <dbReference type="ChEBI" id="CHEBI:57919"/>
        <dbReference type="ChEBI" id="CHEBI:456216"/>
        <dbReference type="EC" id="2.7.1.148"/>
    </reaction>
</comment>
<dbReference type="RefSeq" id="WP_055438233.1">
    <property type="nucleotide sequence ID" value="NZ_CYHB01000001.1"/>
</dbReference>
<accession>A0A0K6GX83</accession>
<dbReference type="GO" id="GO:0050515">
    <property type="term" value="F:4-(cytidine 5'-diphospho)-2-C-methyl-D-erythritol kinase activity"/>
    <property type="evidence" value="ECO:0007669"/>
    <property type="project" value="UniProtKB-UniRule"/>
</dbReference>
<evidence type="ECO:0000256" key="4">
    <source>
        <dbReference type="ARBA" id="ARBA00022679"/>
    </source>
</evidence>
<dbReference type="NCBIfam" id="NF011202">
    <property type="entry name" value="PRK14608.1"/>
    <property type="match status" value="1"/>
</dbReference>
<feature type="binding site" evidence="10">
    <location>
        <begin position="100"/>
        <end position="110"/>
    </location>
    <ligand>
        <name>ATP</name>
        <dbReference type="ChEBI" id="CHEBI:30616"/>
    </ligand>
</feature>
<evidence type="ECO:0000256" key="9">
    <source>
        <dbReference type="ARBA" id="ARBA00032554"/>
    </source>
</evidence>
<dbReference type="InterPro" id="IPR014721">
    <property type="entry name" value="Ribsml_uS5_D2-typ_fold_subgr"/>
</dbReference>
<dbReference type="Gene3D" id="3.30.230.10">
    <property type="match status" value="1"/>
</dbReference>
<feature type="active site" evidence="10">
    <location>
        <position position="142"/>
    </location>
</feature>
<evidence type="ECO:0000256" key="6">
    <source>
        <dbReference type="ARBA" id="ARBA00022777"/>
    </source>
</evidence>